<feature type="compositionally biased region" description="Basic and acidic residues" evidence="1">
    <location>
        <begin position="132"/>
        <end position="142"/>
    </location>
</feature>
<dbReference type="Proteomes" id="UP000266841">
    <property type="component" value="Unassembled WGS sequence"/>
</dbReference>
<reference evidence="2 3" key="1">
    <citation type="journal article" date="2012" name="Genome Biol.">
        <title>Genome and low-iron response of an oceanic diatom adapted to chronic iron limitation.</title>
        <authorList>
            <person name="Lommer M."/>
            <person name="Specht M."/>
            <person name="Roy A.S."/>
            <person name="Kraemer L."/>
            <person name="Andreson R."/>
            <person name="Gutowska M.A."/>
            <person name="Wolf J."/>
            <person name="Bergner S.V."/>
            <person name="Schilhabel M.B."/>
            <person name="Klostermeier U.C."/>
            <person name="Beiko R.G."/>
            <person name="Rosenstiel P."/>
            <person name="Hippler M."/>
            <person name="Laroche J."/>
        </authorList>
    </citation>
    <scope>NUCLEOTIDE SEQUENCE [LARGE SCALE GENOMIC DNA]</scope>
    <source>
        <strain evidence="2 3">CCMP1005</strain>
    </source>
</reference>
<feature type="compositionally biased region" description="Basic and acidic residues" evidence="1">
    <location>
        <begin position="443"/>
        <end position="472"/>
    </location>
</feature>
<keyword evidence="3" id="KW-1185">Reference proteome</keyword>
<sequence length="977" mass="106795">MLPPKFLRSFRISDRWSQYKPRSANTFLSVATPFPGYTKNVVDSRTTTTPPSLSLSSAMSRLSSNQEVQVAVAFGGILKNREPRLESHRRVSADVRPFPDYTKLLGDRSESQTHSSEWPFSQAFPESGLSGSDERRQGRERRGDGRASLRLCHLHCQCQLAQLTFEMRSSAVASRASLCRVWLLVVLWDLVEHKDRGMSRPTTTTAALLPALSAALGLPSGLRRLDHGASGRGDADISCAGGPSSDGGDRGERGDGSPPGRVPRDLAARARDNASRIYARRVVDRAKEEGEHPWNSAGRRRRKEGRRRREADNGGAGPPSPSAIRSARDRILSEALVGLADLQYGPGIGSPGGDFGVGRGLPRGILPPSVASCEGTRDLYGRLSASIDSGPSAASDSGVVDDAEKPAEWGEGIDLAERRLGGNGREEDRDAGTPRGAAGGDGPAERGAGEGRGEARPEERGRRGRDGEEAHPPAEVAQVRHPVDLGLRPLGRRDGRSDVHQARAVGVDQERPLQPRVCGALRQAPGRDEGTLLEGDRACARPGLREGLAGRPELRRGHRRRPRRRRRRGGGRRRRRRQPHEEEGRRGQPVPAGQAREAGDPRPVLLPAHRPHRVRLRRAGLQGPPPALPRPPPGRDVRGRQGPAPEHTRESVPRLLHRQQARRVARACALPEPRLPQREGQRRPVPRHHAAAARPQGRGAQPEEVPEGLPGGDADRLPRADDGTHEPGGPSGALRRGRADAQLREEGGRGTLEGGPGGAGADRTRDGDEDDIPARFHPRRPAPGKHDRRPQQVGARQSHPHNHDRLRPHRRARRARSHEPRQDPRLPHKARRLRRRRADGRRGQEVPGLRARRRALLPRHREDMHRRRGQQLPRERGRLHLGHMLPGVQAQGEARGGVHKRGARVRDHGGPGGEPLPQHGGAERGAPDGAEGGDDARAQEPAVAEAGWTVVGWGGVESRWWMLLYTKFLILAGDCQY</sequence>
<organism evidence="2 3">
    <name type="scientific">Thalassiosira oceanica</name>
    <name type="common">Marine diatom</name>
    <dbReference type="NCBI Taxonomy" id="159749"/>
    <lineage>
        <taxon>Eukaryota</taxon>
        <taxon>Sar</taxon>
        <taxon>Stramenopiles</taxon>
        <taxon>Ochrophyta</taxon>
        <taxon>Bacillariophyta</taxon>
        <taxon>Coscinodiscophyceae</taxon>
        <taxon>Thalassiosirophycidae</taxon>
        <taxon>Thalassiosirales</taxon>
        <taxon>Thalassiosiraceae</taxon>
        <taxon>Thalassiosira</taxon>
    </lineage>
</organism>
<feature type="compositionally biased region" description="Basic and acidic residues" evidence="1">
    <location>
        <begin position="817"/>
        <end position="826"/>
    </location>
</feature>
<feature type="compositionally biased region" description="Basic residues" evidence="1">
    <location>
        <begin position="609"/>
        <end position="618"/>
    </location>
</feature>
<feature type="compositionally biased region" description="Pro residues" evidence="1">
    <location>
        <begin position="623"/>
        <end position="632"/>
    </location>
</feature>
<feature type="region of interest" description="Disordered" evidence="1">
    <location>
        <begin position="284"/>
        <end position="324"/>
    </location>
</feature>
<feature type="compositionally biased region" description="Basic and acidic residues" evidence="1">
    <location>
        <begin position="737"/>
        <end position="748"/>
    </location>
</feature>
<dbReference type="AlphaFoldDB" id="K0RJ83"/>
<accession>K0RJ83</accession>
<comment type="caution">
    <text evidence="2">The sequence shown here is derived from an EMBL/GenBank/DDBJ whole genome shotgun (WGS) entry which is preliminary data.</text>
</comment>
<protein>
    <submittedName>
        <fullName evidence="2">Uncharacterized protein</fullName>
    </submittedName>
</protein>
<feature type="compositionally biased region" description="Basic residues" evidence="1">
    <location>
        <begin position="798"/>
        <end position="816"/>
    </location>
</feature>
<feature type="region of interest" description="Disordered" evidence="1">
    <location>
        <begin position="388"/>
        <end position="512"/>
    </location>
</feature>
<dbReference type="EMBL" id="AGNL01038091">
    <property type="protein sequence ID" value="EJK53280.1"/>
    <property type="molecule type" value="Genomic_DNA"/>
</dbReference>
<feature type="compositionally biased region" description="Gly residues" evidence="1">
    <location>
        <begin position="749"/>
        <end position="760"/>
    </location>
</feature>
<feature type="compositionally biased region" description="Basic residues" evidence="1">
    <location>
        <begin position="556"/>
        <end position="578"/>
    </location>
</feature>
<feature type="compositionally biased region" description="Basic and acidic residues" evidence="1">
    <location>
        <begin position="713"/>
        <end position="725"/>
    </location>
</feature>
<feature type="compositionally biased region" description="Basic residues" evidence="1">
    <location>
        <begin position="827"/>
        <end position="839"/>
    </location>
</feature>
<feature type="compositionally biased region" description="Basic residues" evidence="1">
    <location>
        <begin position="776"/>
        <end position="788"/>
    </location>
</feature>
<feature type="compositionally biased region" description="Basic and acidic residues" evidence="1">
    <location>
        <begin position="491"/>
        <end position="501"/>
    </location>
</feature>
<feature type="compositionally biased region" description="Basic residues" evidence="1">
    <location>
        <begin position="655"/>
        <end position="665"/>
    </location>
</feature>
<evidence type="ECO:0000313" key="3">
    <source>
        <dbReference type="Proteomes" id="UP000266841"/>
    </source>
</evidence>
<dbReference type="OMA" id="CELERGC"/>
<feature type="region of interest" description="Disordered" evidence="1">
    <location>
        <begin position="104"/>
        <end position="142"/>
    </location>
</feature>
<name>K0RJ83_THAOC</name>
<proteinExistence type="predicted"/>
<feature type="compositionally biased region" description="Low complexity" evidence="1">
    <location>
        <begin position="692"/>
        <end position="702"/>
    </location>
</feature>
<evidence type="ECO:0000313" key="2">
    <source>
        <dbReference type="EMBL" id="EJK53280.1"/>
    </source>
</evidence>
<feature type="region of interest" description="Disordered" evidence="1">
    <location>
        <begin position="543"/>
        <end position="874"/>
    </location>
</feature>
<gene>
    <name evidence="2" type="ORF">THAOC_27312</name>
</gene>
<evidence type="ECO:0000256" key="1">
    <source>
        <dbReference type="SAM" id="MobiDB-lite"/>
    </source>
</evidence>
<feature type="region of interest" description="Disordered" evidence="1">
    <location>
        <begin position="227"/>
        <end position="269"/>
    </location>
</feature>
<feature type="region of interest" description="Disordered" evidence="1">
    <location>
        <begin position="902"/>
        <end position="937"/>
    </location>
</feature>
<feature type="compositionally biased region" description="Basic and acidic residues" evidence="1">
    <location>
        <begin position="415"/>
        <end position="432"/>
    </location>
</feature>